<dbReference type="GO" id="GO:0045277">
    <property type="term" value="C:respiratory chain complex IV"/>
    <property type="evidence" value="ECO:0007669"/>
    <property type="project" value="EnsemblFungi"/>
</dbReference>
<dbReference type="GO" id="GO:0004129">
    <property type="term" value="F:cytochrome-c oxidase activity"/>
    <property type="evidence" value="ECO:0007669"/>
    <property type="project" value="EnsemblFungi"/>
</dbReference>
<reference evidence="4 5" key="1">
    <citation type="journal article" date="2010" name="Nat. Biotechnol.">
        <title>Genome sequence of the model mushroom Schizophyllum commune.</title>
        <authorList>
            <person name="Ohm R.A."/>
            <person name="de Jong J.F."/>
            <person name="Lugones L.G."/>
            <person name="Aerts A."/>
            <person name="Kothe E."/>
            <person name="Stajich J.E."/>
            <person name="de Vries R.P."/>
            <person name="Record E."/>
            <person name="Levasseur A."/>
            <person name="Baker S.E."/>
            <person name="Bartholomew K.A."/>
            <person name="Coutinho P.M."/>
            <person name="Erdmann S."/>
            <person name="Fowler T.J."/>
            <person name="Gathman A.C."/>
            <person name="Lombard V."/>
            <person name="Henrissat B."/>
            <person name="Knabe N."/>
            <person name="Kuees U."/>
            <person name="Lilly W.W."/>
            <person name="Lindquist E."/>
            <person name="Lucas S."/>
            <person name="Magnuson J.K."/>
            <person name="Piumi F."/>
            <person name="Raudaskoski M."/>
            <person name="Salamov A."/>
            <person name="Schmutz J."/>
            <person name="Schwarze F.W.M.R."/>
            <person name="vanKuyk P.A."/>
            <person name="Horton J.S."/>
            <person name="Grigoriev I.V."/>
            <person name="Woesten H.A.B."/>
        </authorList>
    </citation>
    <scope>NUCLEOTIDE SEQUENCE [LARGE SCALE GENOMIC DNA]</scope>
    <source>
        <strain evidence="5">H4-8 / FGSC 9210</strain>
    </source>
</reference>
<dbReference type="GO" id="GO:0006123">
    <property type="term" value="P:mitochondrial electron transport, cytochrome c to oxygen"/>
    <property type="evidence" value="ECO:0007669"/>
    <property type="project" value="EnsemblFungi"/>
</dbReference>
<organism evidence="5">
    <name type="scientific">Schizophyllum commune (strain H4-8 / FGSC 9210)</name>
    <name type="common">Split gill fungus</name>
    <dbReference type="NCBI Taxonomy" id="578458"/>
    <lineage>
        <taxon>Eukaryota</taxon>
        <taxon>Fungi</taxon>
        <taxon>Dikarya</taxon>
        <taxon>Basidiomycota</taxon>
        <taxon>Agaricomycotina</taxon>
        <taxon>Agaricomycetes</taxon>
        <taxon>Agaricomycetidae</taxon>
        <taxon>Agaricales</taxon>
        <taxon>Schizophyllaceae</taxon>
        <taxon>Schizophyllum</taxon>
    </lineage>
</organism>
<dbReference type="STRING" id="578458.D8Q5K7"/>
<feature type="binding site" evidence="3">
    <location>
        <position position="129"/>
    </location>
    <ligand>
        <name>Zn(2+)</name>
        <dbReference type="ChEBI" id="CHEBI:29105"/>
    </ligand>
</feature>
<dbReference type="CDD" id="cd00924">
    <property type="entry name" value="Cyt_c_Oxidase_Vb"/>
    <property type="match status" value="1"/>
</dbReference>
<feature type="binding site" evidence="3">
    <location>
        <position position="126"/>
    </location>
    <ligand>
        <name>Zn(2+)</name>
        <dbReference type="ChEBI" id="CHEBI:29105"/>
    </ligand>
</feature>
<dbReference type="GeneID" id="9589968"/>
<dbReference type="OrthoDB" id="10249250at2759"/>
<feature type="binding site" evidence="3">
    <location>
        <position position="111"/>
    </location>
    <ligand>
        <name>Zn(2+)</name>
        <dbReference type="ChEBI" id="CHEBI:29105"/>
    </ligand>
</feature>
<accession>D8Q5K7</accession>
<dbReference type="InterPro" id="IPR036972">
    <property type="entry name" value="Cyt_c_oxidase_su5b_sf"/>
</dbReference>
<dbReference type="GO" id="GO:0005740">
    <property type="term" value="C:mitochondrial envelope"/>
    <property type="evidence" value="ECO:0007669"/>
    <property type="project" value="InterPro"/>
</dbReference>
<sequence>MLRAVSAVRPAARASARAVRALSTTARVASHGHEAPKLYGPGGKPGEIPSNWEQATGLERLELLGDLQGIKVFDDSPLDSSRIGTKKDPIRVPSFDHDRVIGCTGSPADSHHVLWFHVREGKQTRCTECGSVYELDLISEDRAMISLEPPAAKKLSADAEN</sequence>
<keyword evidence="2 3" id="KW-0862">Zinc</keyword>
<dbReference type="InParanoid" id="D8Q5K7"/>
<dbReference type="AlphaFoldDB" id="D8Q5K7"/>
<dbReference type="Proteomes" id="UP000007431">
    <property type="component" value="Unassembled WGS sequence"/>
</dbReference>
<protein>
    <submittedName>
        <fullName evidence="4">Uncharacterized protein</fullName>
    </submittedName>
</protein>
<dbReference type="GO" id="GO:0008270">
    <property type="term" value="F:zinc ion binding"/>
    <property type="evidence" value="ECO:0007669"/>
    <property type="project" value="EnsemblFungi"/>
</dbReference>
<dbReference type="eggNOG" id="KOG3352">
    <property type="taxonomic scope" value="Eukaryota"/>
</dbReference>
<dbReference type="FunCoup" id="D8Q5K7">
    <property type="interactions" value="209"/>
</dbReference>
<dbReference type="GO" id="GO:0033617">
    <property type="term" value="P:mitochondrial respiratory chain complex IV assembly"/>
    <property type="evidence" value="ECO:0007669"/>
    <property type="project" value="EnsemblFungi"/>
</dbReference>
<dbReference type="EMBL" id="GL377306">
    <property type="protein sequence ID" value="EFI97428.1"/>
    <property type="molecule type" value="Genomic_DNA"/>
</dbReference>
<dbReference type="Pfam" id="PF01215">
    <property type="entry name" value="COX5B"/>
    <property type="match status" value="1"/>
</dbReference>
<dbReference type="RefSeq" id="XP_003032331.1">
    <property type="nucleotide sequence ID" value="XM_003032285.1"/>
</dbReference>
<dbReference type="PANTHER" id="PTHR10122:SF0">
    <property type="entry name" value="CYTOCHROME C OXIDASE SUBUNIT 5B, ISOFORM A-RELATED"/>
    <property type="match status" value="1"/>
</dbReference>
<dbReference type="GO" id="GO:1990145">
    <property type="term" value="P:maintenance of translational fidelity"/>
    <property type="evidence" value="ECO:0007669"/>
    <property type="project" value="EnsemblFungi"/>
</dbReference>
<feature type="binding site" evidence="3">
    <location>
        <position position="103"/>
    </location>
    <ligand>
        <name>Zn(2+)</name>
        <dbReference type="ChEBI" id="CHEBI:29105"/>
    </ligand>
</feature>
<dbReference type="PROSITE" id="PS51359">
    <property type="entry name" value="COX5B_2"/>
    <property type="match status" value="1"/>
</dbReference>
<dbReference type="KEGG" id="scm:SCHCO_02625409"/>
<evidence type="ECO:0000256" key="3">
    <source>
        <dbReference type="PIRSR" id="PIRSR602124-2"/>
    </source>
</evidence>
<evidence type="ECO:0000256" key="1">
    <source>
        <dbReference type="ARBA" id="ARBA00022723"/>
    </source>
</evidence>
<dbReference type="OMA" id="FDMEPLQ"/>
<evidence type="ECO:0000313" key="5">
    <source>
        <dbReference type="Proteomes" id="UP000007431"/>
    </source>
</evidence>
<keyword evidence="1 3" id="KW-0479">Metal-binding</keyword>
<proteinExistence type="predicted"/>
<evidence type="ECO:0000256" key="2">
    <source>
        <dbReference type="ARBA" id="ARBA00022833"/>
    </source>
</evidence>
<dbReference type="Gene3D" id="2.60.11.10">
    <property type="entry name" value="Cytochrome c oxidase, subunit Vb"/>
    <property type="match status" value="1"/>
</dbReference>
<evidence type="ECO:0000313" key="4">
    <source>
        <dbReference type="EMBL" id="EFI97428.1"/>
    </source>
</evidence>
<gene>
    <name evidence="4" type="ORF">SCHCODRAFT_68145</name>
</gene>
<keyword evidence="5" id="KW-1185">Reference proteome</keyword>
<dbReference type="HOGENOM" id="CLU_091071_2_0_1"/>
<dbReference type="InterPro" id="IPR002124">
    <property type="entry name" value="Cyt_c_oxidase_su5b"/>
</dbReference>
<dbReference type="VEuPathDB" id="FungiDB:SCHCODRAFT_02625409"/>
<name>D8Q5K7_SCHCM</name>
<dbReference type="PANTHER" id="PTHR10122">
    <property type="entry name" value="CYTOCHROME C OXIDASE SUBUNIT 5B, MITOCHONDRIAL"/>
    <property type="match status" value="1"/>
</dbReference>
<dbReference type="SUPFAM" id="SSF57802">
    <property type="entry name" value="Rubredoxin-like"/>
    <property type="match status" value="1"/>
</dbReference>